<name>X1P8K9_9ZZZZ</name>
<sequence>MPNKRQTDQAASQEDFWRGKTPCWELARCPNPILNDCPTYRYRQYPCWEIEGTYCKWGEWGT</sequence>
<evidence type="ECO:0000313" key="1">
    <source>
        <dbReference type="EMBL" id="GAI35360.1"/>
    </source>
</evidence>
<gene>
    <name evidence="1" type="ORF">S06H3_42016</name>
</gene>
<feature type="non-terminal residue" evidence="1">
    <location>
        <position position="62"/>
    </location>
</feature>
<accession>X1P8K9</accession>
<reference evidence="1" key="1">
    <citation type="journal article" date="2014" name="Front. Microbiol.">
        <title>High frequency of phylogenetically diverse reductive dehalogenase-homologous genes in deep subseafloor sedimentary metagenomes.</title>
        <authorList>
            <person name="Kawai M."/>
            <person name="Futagami T."/>
            <person name="Toyoda A."/>
            <person name="Takaki Y."/>
            <person name="Nishi S."/>
            <person name="Hori S."/>
            <person name="Arai W."/>
            <person name="Tsubouchi T."/>
            <person name="Morono Y."/>
            <person name="Uchiyama I."/>
            <person name="Ito T."/>
            <person name="Fujiyama A."/>
            <person name="Inagaki F."/>
            <person name="Takami H."/>
        </authorList>
    </citation>
    <scope>NUCLEOTIDE SEQUENCE</scope>
    <source>
        <strain evidence="1">Expedition CK06-06</strain>
    </source>
</reference>
<organism evidence="1">
    <name type="scientific">marine sediment metagenome</name>
    <dbReference type="NCBI Taxonomy" id="412755"/>
    <lineage>
        <taxon>unclassified sequences</taxon>
        <taxon>metagenomes</taxon>
        <taxon>ecological metagenomes</taxon>
    </lineage>
</organism>
<comment type="caution">
    <text evidence="1">The sequence shown here is derived from an EMBL/GenBank/DDBJ whole genome shotgun (WGS) entry which is preliminary data.</text>
</comment>
<dbReference type="EMBL" id="BARV01025950">
    <property type="protein sequence ID" value="GAI35360.1"/>
    <property type="molecule type" value="Genomic_DNA"/>
</dbReference>
<protein>
    <submittedName>
        <fullName evidence="1">Uncharacterized protein</fullName>
    </submittedName>
</protein>
<dbReference type="AlphaFoldDB" id="X1P8K9"/>
<proteinExistence type="predicted"/>